<feature type="domain" description="ABC transmembrane type-1" evidence="9">
    <location>
        <begin position="28"/>
        <end position="224"/>
    </location>
</feature>
<dbReference type="InterPro" id="IPR043429">
    <property type="entry name" value="ArtM/GltK/GlnP/TcyL/YhdX-like"/>
</dbReference>
<dbReference type="EMBL" id="JBBYXI010000001">
    <property type="protein sequence ID" value="MEN3930231.1"/>
    <property type="molecule type" value="Genomic_DNA"/>
</dbReference>
<feature type="transmembrane region" description="Helical" evidence="8">
    <location>
        <begin position="20"/>
        <end position="49"/>
    </location>
</feature>
<keyword evidence="5 8" id="KW-0812">Transmembrane</keyword>
<name>A0ABV0BJC0_9HYPH</name>
<keyword evidence="6 8" id="KW-1133">Transmembrane helix</keyword>
<keyword evidence="11" id="KW-1185">Reference proteome</keyword>
<comment type="similarity">
    <text evidence="2">Belongs to the binding-protein-dependent transport system permease family. HisMQ subfamily.</text>
</comment>
<keyword evidence="4" id="KW-1003">Cell membrane</keyword>
<dbReference type="PROSITE" id="PS50928">
    <property type="entry name" value="ABC_TM1"/>
    <property type="match status" value="1"/>
</dbReference>
<sequence>MKYEINWSVLWQESPYGELYYQLLLNGLGWTIFIALFAWILAFALGSFIGVMRTTDSKFWQIFGQGYVEVFRNIPLLVQIFLWYFVIPEFFWGSASTWLKQLSPVYTSIICLGFFTSARIAEQVKAGIEALPRGQRMASLALGLTSRQSYRYVLLPTAYRIMLPPLTSEFLSLVKNTSVCFTIGVMELMGQTNSMSEFTFKTFEALTAATTLYLLINLVVVLIARFLERKTSIPGFMTSH</sequence>
<organism evidence="10 11">
    <name type="scientific">Hohaiivirga grylli</name>
    <dbReference type="NCBI Taxonomy" id="3133970"/>
    <lineage>
        <taxon>Bacteria</taxon>
        <taxon>Pseudomonadati</taxon>
        <taxon>Pseudomonadota</taxon>
        <taxon>Alphaproteobacteria</taxon>
        <taxon>Hyphomicrobiales</taxon>
        <taxon>Methylobacteriaceae</taxon>
        <taxon>Hohaiivirga</taxon>
    </lineage>
</organism>
<evidence type="ECO:0000256" key="8">
    <source>
        <dbReference type="RuleBase" id="RU363032"/>
    </source>
</evidence>
<keyword evidence="7 8" id="KW-0472">Membrane</keyword>
<proteinExistence type="inferred from homology"/>
<dbReference type="CDD" id="cd06261">
    <property type="entry name" value="TM_PBP2"/>
    <property type="match status" value="1"/>
</dbReference>
<dbReference type="Gene3D" id="1.10.3720.10">
    <property type="entry name" value="MetI-like"/>
    <property type="match status" value="1"/>
</dbReference>
<evidence type="ECO:0000313" key="10">
    <source>
        <dbReference type="EMBL" id="MEN3930231.1"/>
    </source>
</evidence>
<evidence type="ECO:0000256" key="3">
    <source>
        <dbReference type="ARBA" id="ARBA00022448"/>
    </source>
</evidence>
<dbReference type="PANTHER" id="PTHR30614:SF42">
    <property type="entry name" value="GLUTAMATE_ASPARTATE IMPORT PERMEASE PROTEIN GLTJ"/>
    <property type="match status" value="1"/>
</dbReference>
<evidence type="ECO:0000256" key="4">
    <source>
        <dbReference type="ARBA" id="ARBA00022475"/>
    </source>
</evidence>
<evidence type="ECO:0000256" key="2">
    <source>
        <dbReference type="ARBA" id="ARBA00010072"/>
    </source>
</evidence>
<gene>
    <name evidence="10" type="ORF">WJT86_04040</name>
</gene>
<dbReference type="InterPro" id="IPR035906">
    <property type="entry name" value="MetI-like_sf"/>
</dbReference>
<dbReference type="SUPFAM" id="SSF161098">
    <property type="entry name" value="MetI-like"/>
    <property type="match status" value="1"/>
</dbReference>
<accession>A0ABV0BJC0</accession>
<evidence type="ECO:0000256" key="7">
    <source>
        <dbReference type="ARBA" id="ARBA00023136"/>
    </source>
</evidence>
<evidence type="ECO:0000256" key="6">
    <source>
        <dbReference type="ARBA" id="ARBA00022989"/>
    </source>
</evidence>
<evidence type="ECO:0000259" key="9">
    <source>
        <dbReference type="PROSITE" id="PS50928"/>
    </source>
</evidence>
<feature type="transmembrane region" description="Helical" evidence="8">
    <location>
        <begin position="70"/>
        <end position="87"/>
    </location>
</feature>
<dbReference type="PANTHER" id="PTHR30614">
    <property type="entry name" value="MEMBRANE COMPONENT OF AMINO ACID ABC TRANSPORTER"/>
    <property type="match status" value="1"/>
</dbReference>
<comment type="caution">
    <text evidence="10">The sequence shown here is derived from an EMBL/GenBank/DDBJ whole genome shotgun (WGS) entry which is preliminary data.</text>
</comment>
<dbReference type="InterPro" id="IPR010065">
    <property type="entry name" value="AA_ABC_transptr_permease_3TM"/>
</dbReference>
<comment type="subcellular location">
    <subcellularLocation>
        <location evidence="1">Cell inner membrane</location>
        <topology evidence="1">Multi-pass membrane protein</topology>
    </subcellularLocation>
    <subcellularLocation>
        <location evidence="8">Cell membrane</location>
        <topology evidence="8">Multi-pass membrane protein</topology>
    </subcellularLocation>
</comment>
<evidence type="ECO:0000256" key="5">
    <source>
        <dbReference type="ARBA" id="ARBA00022692"/>
    </source>
</evidence>
<evidence type="ECO:0000256" key="1">
    <source>
        <dbReference type="ARBA" id="ARBA00004429"/>
    </source>
</evidence>
<dbReference type="NCBIfam" id="TIGR01726">
    <property type="entry name" value="HEQRo_perm_3TM"/>
    <property type="match status" value="1"/>
</dbReference>
<dbReference type="Proteomes" id="UP001418637">
    <property type="component" value="Unassembled WGS sequence"/>
</dbReference>
<dbReference type="InterPro" id="IPR000515">
    <property type="entry name" value="MetI-like"/>
</dbReference>
<dbReference type="RefSeq" id="WP_346336193.1">
    <property type="nucleotide sequence ID" value="NZ_JBBYXI010000001.1"/>
</dbReference>
<evidence type="ECO:0000313" key="11">
    <source>
        <dbReference type="Proteomes" id="UP001418637"/>
    </source>
</evidence>
<feature type="transmembrane region" description="Helical" evidence="8">
    <location>
        <begin position="205"/>
        <end position="227"/>
    </location>
</feature>
<dbReference type="Pfam" id="PF00528">
    <property type="entry name" value="BPD_transp_1"/>
    <property type="match status" value="1"/>
</dbReference>
<protein>
    <submittedName>
        <fullName evidence="10">Amino acid ABC transporter permease</fullName>
    </submittedName>
</protein>
<reference evidence="10 11" key="1">
    <citation type="submission" date="2024-04" db="EMBL/GenBank/DDBJ databases">
        <title>A novel species isolated from cricket.</title>
        <authorList>
            <person name="Wang H.-C."/>
        </authorList>
    </citation>
    <scope>NUCLEOTIDE SEQUENCE [LARGE SCALE GENOMIC DNA]</scope>
    <source>
        <strain evidence="10 11">WL0021</strain>
    </source>
</reference>
<keyword evidence="3 8" id="KW-0813">Transport</keyword>